<dbReference type="Proteomes" id="UP000887229">
    <property type="component" value="Unassembled WGS sequence"/>
</dbReference>
<dbReference type="GO" id="GO:0005637">
    <property type="term" value="C:nuclear inner membrane"/>
    <property type="evidence" value="ECO:0007669"/>
    <property type="project" value="UniProtKB-SubCell"/>
</dbReference>
<proteinExistence type="predicted"/>
<keyword evidence="9" id="KW-1185">Reference proteome</keyword>
<sequence length="558" mass="62152">MILRRSRFLKCFYCGKQSDFRFDGTQHHFTCKHCDAPNHLDKNGQITDPPTAIQDDSAYTNTVFTSTTPMNDKSSADIFCATCQKNQHLFVTSLAQYTSSDPANDSDFGLDKEYYRFRRGLEKRYPQVCESCAKNVERKIRNAEYTAKTDHLRKMTEKGRQVRTIYAHRTWLDYVDALGRWLWRLGLGSHVLWHLLGSLELLAQSPDGMSNPDGDGWLKHGASAIVQHFVRDPLADGVLLQASLAISLASAWWNPKFVQVSRGFTRQLSGLGHWYFFQALMCGMRFVLPLLDVSSQSRSAQLCVHLAMASLTIFVSILALRCIRTDMTPIFGQHKPPVAPTSQPTSVQHEEREASQSFAETLGAALEETPRSALPPDVDMSAIRESSPFAASPSRRGLVDGFQDEDAMEWTPTSAQALPRALRESPRGNHSAFGAAPTEEGSRPFYFKVPEAPTCPAKKARLPARQPVIWGSSGGNEWTQNKGVDATSRASPMASPAEQQYTQTRANRPNVDFANPRWHAPREGDAEDGELADLLVKGFSLEPEKKGAGTNKRSWLGL</sequence>
<dbReference type="GO" id="GO:0034506">
    <property type="term" value="C:chromosome, centromeric core domain"/>
    <property type="evidence" value="ECO:0007669"/>
    <property type="project" value="TreeGrafter"/>
</dbReference>
<dbReference type="OrthoDB" id="5966927at2759"/>
<evidence type="ECO:0000256" key="2">
    <source>
        <dbReference type="ARBA" id="ARBA00022692"/>
    </source>
</evidence>
<protein>
    <submittedName>
        <fullName evidence="8">Ima1 N-terminal domain-containing protein</fullName>
    </submittedName>
</protein>
<dbReference type="InterPro" id="IPR042321">
    <property type="entry name" value="Ima1"/>
</dbReference>
<organism evidence="8 9">
    <name type="scientific">Emericellopsis atlantica</name>
    <dbReference type="NCBI Taxonomy" id="2614577"/>
    <lineage>
        <taxon>Eukaryota</taxon>
        <taxon>Fungi</taxon>
        <taxon>Dikarya</taxon>
        <taxon>Ascomycota</taxon>
        <taxon>Pezizomycotina</taxon>
        <taxon>Sordariomycetes</taxon>
        <taxon>Hypocreomycetidae</taxon>
        <taxon>Hypocreales</taxon>
        <taxon>Bionectriaceae</taxon>
        <taxon>Emericellopsis</taxon>
    </lineage>
</organism>
<dbReference type="PANTHER" id="PTHR28538">
    <property type="entry name" value="INTEGRAL INNER NUCLEAR MEMBRANE PROTEIN IMA1"/>
    <property type="match status" value="1"/>
</dbReference>
<dbReference type="AlphaFoldDB" id="A0A9P7ZCZ9"/>
<comment type="caution">
    <text evidence="8">The sequence shown here is derived from an EMBL/GenBank/DDBJ whole genome shotgun (WGS) entry which is preliminary data.</text>
</comment>
<evidence type="ECO:0000256" key="4">
    <source>
        <dbReference type="ARBA" id="ARBA00023136"/>
    </source>
</evidence>
<dbReference type="GO" id="GO:0071765">
    <property type="term" value="P:nuclear inner membrane organization"/>
    <property type="evidence" value="ECO:0007669"/>
    <property type="project" value="InterPro"/>
</dbReference>
<dbReference type="GeneID" id="70290673"/>
<keyword evidence="5" id="KW-0539">Nucleus</keyword>
<evidence type="ECO:0000256" key="1">
    <source>
        <dbReference type="ARBA" id="ARBA00004473"/>
    </source>
</evidence>
<dbReference type="GO" id="GO:0034992">
    <property type="term" value="C:microtubule organizing center attachment site"/>
    <property type="evidence" value="ECO:0007669"/>
    <property type="project" value="TreeGrafter"/>
</dbReference>
<dbReference type="EMBL" id="MU251290">
    <property type="protein sequence ID" value="KAG9249789.1"/>
    <property type="molecule type" value="Genomic_DNA"/>
</dbReference>
<evidence type="ECO:0000256" key="6">
    <source>
        <dbReference type="SAM" id="MobiDB-lite"/>
    </source>
</evidence>
<feature type="region of interest" description="Disordered" evidence="6">
    <location>
        <begin position="333"/>
        <end position="357"/>
    </location>
</feature>
<accession>A0A9P7ZCZ9</accession>
<keyword evidence="4" id="KW-0472">Membrane</keyword>
<comment type="subcellular location">
    <subcellularLocation>
        <location evidence="1">Nucleus inner membrane</location>
        <topology evidence="1">Multi-pass membrane protein</topology>
    </subcellularLocation>
</comment>
<evidence type="ECO:0000256" key="3">
    <source>
        <dbReference type="ARBA" id="ARBA00022989"/>
    </source>
</evidence>
<evidence type="ECO:0000313" key="8">
    <source>
        <dbReference type="EMBL" id="KAG9249789.1"/>
    </source>
</evidence>
<gene>
    <name evidence="8" type="ORF">F5Z01DRAFT_440944</name>
</gene>
<dbReference type="InterPro" id="IPR018617">
    <property type="entry name" value="Ima1_N"/>
</dbReference>
<keyword evidence="2" id="KW-0812">Transmembrane</keyword>
<reference evidence="8" key="1">
    <citation type="journal article" date="2021" name="IMA Fungus">
        <title>Genomic characterization of three marine fungi, including Emericellopsis atlantica sp. nov. with signatures of a generalist lifestyle and marine biomass degradation.</title>
        <authorList>
            <person name="Hagestad O.C."/>
            <person name="Hou L."/>
            <person name="Andersen J.H."/>
            <person name="Hansen E.H."/>
            <person name="Altermark B."/>
            <person name="Li C."/>
            <person name="Kuhnert E."/>
            <person name="Cox R.J."/>
            <person name="Crous P.W."/>
            <person name="Spatafora J.W."/>
            <person name="Lail K."/>
            <person name="Amirebrahimi M."/>
            <person name="Lipzen A."/>
            <person name="Pangilinan J."/>
            <person name="Andreopoulos W."/>
            <person name="Hayes R.D."/>
            <person name="Ng V."/>
            <person name="Grigoriev I.V."/>
            <person name="Jackson S.A."/>
            <person name="Sutton T.D.S."/>
            <person name="Dobson A.D.W."/>
            <person name="Rama T."/>
        </authorList>
    </citation>
    <scope>NUCLEOTIDE SEQUENCE</scope>
    <source>
        <strain evidence="8">TS7</strain>
    </source>
</reference>
<feature type="domain" description="Ima1 N-terminal" evidence="7">
    <location>
        <begin position="9"/>
        <end position="136"/>
    </location>
</feature>
<keyword evidence="3" id="KW-1133">Transmembrane helix</keyword>
<evidence type="ECO:0000313" key="9">
    <source>
        <dbReference type="Proteomes" id="UP000887229"/>
    </source>
</evidence>
<evidence type="ECO:0000259" key="7">
    <source>
        <dbReference type="Pfam" id="PF09779"/>
    </source>
</evidence>
<name>A0A9P7ZCZ9_9HYPO</name>
<feature type="region of interest" description="Disordered" evidence="6">
    <location>
        <begin position="471"/>
        <end position="494"/>
    </location>
</feature>
<dbReference type="GO" id="GO:0044732">
    <property type="term" value="C:mitotic spindle pole body"/>
    <property type="evidence" value="ECO:0007669"/>
    <property type="project" value="TreeGrafter"/>
</dbReference>
<dbReference type="Pfam" id="PF09779">
    <property type="entry name" value="Ima1_N"/>
    <property type="match status" value="1"/>
</dbReference>
<dbReference type="PANTHER" id="PTHR28538:SF1">
    <property type="entry name" value="INTEGRAL INNER NUCLEAR MEMBRANE PROTEIN IMA1"/>
    <property type="match status" value="1"/>
</dbReference>
<evidence type="ECO:0000256" key="5">
    <source>
        <dbReference type="ARBA" id="ARBA00023242"/>
    </source>
</evidence>
<dbReference type="RefSeq" id="XP_046113713.1">
    <property type="nucleotide sequence ID" value="XM_046259770.1"/>
</dbReference>